<feature type="region of interest" description="Disordered" evidence="1">
    <location>
        <begin position="68"/>
        <end position="96"/>
    </location>
</feature>
<accession>A0ABQ3WYZ1</accession>
<feature type="compositionally biased region" description="Polar residues" evidence="1">
    <location>
        <begin position="25"/>
        <end position="34"/>
    </location>
</feature>
<organism evidence="2">
    <name type="scientific">Actinoplanes campanulatus</name>
    <dbReference type="NCBI Taxonomy" id="113559"/>
    <lineage>
        <taxon>Bacteria</taxon>
        <taxon>Bacillati</taxon>
        <taxon>Actinomycetota</taxon>
        <taxon>Actinomycetes</taxon>
        <taxon>Micromonosporales</taxon>
        <taxon>Micromonosporaceae</taxon>
        <taxon>Actinoplanes</taxon>
    </lineage>
</organism>
<dbReference type="EMBL" id="BOMF01000179">
    <property type="protein sequence ID" value="GID51386.1"/>
    <property type="molecule type" value="Genomic_DNA"/>
</dbReference>
<comment type="caution">
    <text evidence="2">The sequence shown here is derived from an EMBL/GenBank/DDBJ whole genome shotgun (WGS) entry which is preliminary data.</text>
</comment>
<feature type="region of interest" description="Disordered" evidence="1">
    <location>
        <begin position="25"/>
        <end position="51"/>
    </location>
</feature>
<evidence type="ECO:0000256" key="1">
    <source>
        <dbReference type="SAM" id="MobiDB-lite"/>
    </source>
</evidence>
<name>A0ABQ3WYZ1_9ACTN</name>
<reference evidence="2" key="1">
    <citation type="submission" date="2021-01" db="EMBL/GenBank/DDBJ databases">
        <title>Whole genome shotgun sequence of Actinoplanes capillaceus NBRC 16408.</title>
        <authorList>
            <person name="Komaki H."/>
            <person name="Tamura T."/>
        </authorList>
    </citation>
    <scope>NUCLEOTIDE SEQUENCE [LARGE SCALE GENOMIC DNA]</scope>
    <source>
        <strain evidence="2">NBRC 16408</strain>
    </source>
</reference>
<sequence length="96" mass="10260">MSIQFTPDSTAQWMVAIESVSSCGPQAYSQSLPPITQAPRPVADNSIPVAPSGRVGTVESVMAVTLAQTRGHSQERALPRHGMTRQRPRPHGILAT</sequence>
<evidence type="ECO:0008006" key="3">
    <source>
        <dbReference type="Google" id="ProtNLM"/>
    </source>
</evidence>
<evidence type="ECO:0000313" key="2">
    <source>
        <dbReference type="EMBL" id="GID51386.1"/>
    </source>
</evidence>
<protein>
    <recommendedName>
        <fullName evidence="3">PH domain-containing protein</fullName>
    </recommendedName>
</protein>
<proteinExistence type="predicted"/>
<gene>
    <name evidence="2" type="ORF">Aca07nite_86610</name>
</gene>